<feature type="region of interest" description="Disordered" evidence="2">
    <location>
        <begin position="942"/>
        <end position="973"/>
    </location>
</feature>
<feature type="coiled-coil region" evidence="1">
    <location>
        <begin position="993"/>
        <end position="1063"/>
    </location>
</feature>
<feature type="coiled-coil region" evidence="1">
    <location>
        <begin position="84"/>
        <end position="189"/>
    </location>
</feature>
<dbReference type="OrthoDB" id="73291at2759"/>
<dbReference type="VEuPathDB" id="FungiDB:H257_06891"/>
<feature type="compositionally biased region" description="Polar residues" evidence="2">
    <location>
        <begin position="962"/>
        <end position="971"/>
    </location>
</feature>
<feature type="compositionally biased region" description="Low complexity" evidence="2">
    <location>
        <begin position="952"/>
        <end position="961"/>
    </location>
</feature>
<feature type="coiled-coil region" evidence="1">
    <location>
        <begin position="1627"/>
        <end position="1672"/>
    </location>
</feature>
<organism evidence="3">
    <name type="scientific">Aphanomyces astaci</name>
    <name type="common">Crayfish plague agent</name>
    <dbReference type="NCBI Taxonomy" id="112090"/>
    <lineage>
        <taxon>Eukaryota</taxon>
        <taxon>Sar</taxon>
        <taxon>Stramenopiles</taxon>
        <taxon>Oomycota</taxon>
        <taxon>Saprolegniomycetes</taxon>
        <taxon>Saprolegniales</taxon>
        <taxon>Verrucalvaceae</taxon>
        <taxon>Aphanomyces</taxon>
    </lineage>
</organism>
<feature type="coiled-coil region" evidence="1">
    <location>
        <begin position="769"/>
        <end position="832"/>
    </location>
</feature>
<dbReference type="GeneID" id="20808887"/>
<dbReference type="RefSeq" id="XP_009830570.1">
    <property type="nucleotide sequence ID" value="XM_009832268.1"/>
</dbReference>
<dbReference type="STRING" id="112090.W4GKT4"/>
<feature type="compositionally biased region" description="Basic and acidic residues" evidence="2">
    <location>
        <begin position="1325"/>
        <end position="1334"/>
    </location>
</feature>
<dbReference type="EMBL" id="KI913127">
    <property type="protein sequence ID" value="ETV79634.1"/>
    <property type="molecule type" value="Genomic_DNA"/>
</dbReference>
<evidence type="ECO:0000256" key="1">
    <source>
        <dbReference type="SAM" id="Coils"/>
    </source>
</evidence>
<feature type="region of interest" description="Disordered" evidence="2">
    <location>
        <begin position="1186"/>
        <end position="1205"/>
    </location>
</feature>
<keyword evidence="1" id="KW-0175">Coiled coil</keyword>
<dbReference type="PANTHER" id="PTHR43941:SF1">
    <property type="entry name" value="STRUCTURAL MAINTENANCE OF CHROMOSOMES PROTEIN 2"/>
    <property type="match status" value="1"/>
</dbReference>
<evidence type="ECO:0000313" key="3">
    <source>
        <dbReference type="EMBL" id="ETV79634.1"/>
    </source>
</evidence>
<dbReference type="GO" id="GO:0003682">
    <property type="term" value="F:chromatin binding"/>
    <property type="evidence" value="ECO:0007669"/>
    <property type="project" value="TreeGrafter"/>
</dbReference>
<evidence type="ECO:0000256" key="2">
    <source>
        <dbReference type="SAM" id="MobiDB-lite"/>
    </source>
</evidence>
<dbReference type="GO" id="GO:0000796">
    <property type="term" value="C:condensin complex"/>
    <property type="evidence" value="ECO:0007669"/>
    <property type="project" value="TreeGrafter"/>
</dbReference>
<name>W4GKT4_APHAT</name>
<dbReference type="PANTHER" id="PTHR43941">
    <property type="entry name" value="STRUCTURAL MAINTENANCE OF CHROMOSOMES PROTEIN 2"/>
    <property type="match status" value="1"/>
</dbReference>
<dbReference type="GO" id="GO:0007076">
    <property type="term" value="P:mitotic chromosome condensation"/>
    <property type="evidence" value="ECO:0007669"/>
    <property type="project" value="TreeGrafter"/>
</dbReference>
<gene>
    <name evidence="3" type="ORF">H257_06891</name>
</gene>
<protein>
    <submittedName>
        <fullName evidence="3">Uncharacterized protein</fullName>
    </submittedName>
</protein>
<sequence length="1685" mass="191950">MPCAEAACVSLLNDMEALKKQHEGLLHEKAQWEEDRMSMHRQVDLLSTQNAQLHMRLEDKVAAVLDASEVEDIRAKWADALRREQALSETLQRLEQDTHDAADQRRFNDITTELQLKEHKLRNAMLEIDTWKKEHANMRVALESLQLQVSSTPSSPTTDATTSALTQRIQRLEEDKRFLEQKVLDMDATNATVDKMIVDFKASFDQERQTLLGHVRELQQRVHDFETHGSSMELVHDLEAKVAILQDMRVQDKEILANARRDLKQKQMQIDTFLANYVHKDSWQPLDAQLTAATAEIERLRLQLDQLPALSPSPAIPPITIATPNVSSQSKGEVLASPPSNASKKAAVVLLDSQKELESQFQMGLELDQCLEECATLYFENHQLTDKITTIEAALASAQDQQAVLYREYIGQQQSFKAHKHQLDTQLAASQTIIDEQTIKLNRYETSWHTMQVQSEWQQNAADMTRKLALFEVNQARLARQFNLVLDEKQTEYTRRIALEDELLDVERTLKTRLQYLEAWKIGATQRMHAMQKALHESILKVHFDDLQDAYTTLQETYAAHLDRWNARHAEYVQALDLKEQNAKLVHENALLGATSSATSSIEHEKRILELEATVAMYLGQIKELSQPPATSSKIPTLDRPAPLNLQQVLEHRVAELEQCCTALQLEVDKHKAIAALAASQANTLAARQSRRRDEVATLEERLRELASRSDDDAIIGQLQQKLMTIQANYHSFTDRYEKAMELQRAAQLQVNTLTLQMDATSQHLASELEKERQTNRVLESTIATLKQSDLRGKLKRLEAMATRIEALEDDAVQLHAKKRALERRVEELEAGVSTPSTGPDLHEVQRYKHRIAILEQKERMWMEQIDQLAQTNRSKDSSTQQKAKWRQDNAALQSKLDQTLFEMDALKAKCSKLLTECNDKDAKIRDLAMQVDNLVLESQLNPAKYYPPPSNTTSSDPNTTLTRQPSSPSMRNKVGYYEKDHVALQEAAQATIASLKALVQDKNVRIDELRRQLELARADFDAKQQAAHDDQERRNKRLYQDNHAYIGQLKDALDKIQHLEAQGGGQAVVAAREMHQGLMDQLKQVHMDVQVKGQLITELQAKVEQLREGKQLAETRCGEALEEIATLQKVNHSLVCDVEAFEKGHQRQTSQWKADLLAKDKKMALLRDAIIKLKEEFLKAQEQQAEDSVREKRKQTSQQHDRIDDLTDKNAHFTATITMLQEKVDGLTCEIQDVNQKYKRAMALVAKSKAALNSRDQLPGQLLKAAELRDQLDRCKAKLGTYASQERDMEMLQTRVKALEVKNAALLDQIAKQQEAQPPTNQPDEDKADKRRAAWEQEKKLKRRIDVLASKLEEKSAQVDNLTNQCQRISEQLAKTQEQLAAQMKKSPPTPPLPHERVAMRENVALELDNCYRRIVELQQLVLDARDSALRQIEMTPSVEERLQRETTVLELSFQVESLQIQLQRTRQTGVIATTTPSSSTPSQADRKSSTTVAALEDVIANMKRVMENLRSENDRLRKIKSIKAPVKAAANNKELQQLAAIVDATKAELQQLRIEHSDLARKFRALGAKYKACKDTHATFVADMEHLHSVQLQDKDKQIHDLIILSRAKEADDDQEHVTHQDAVVRQLRQENARLTAELSAFDLDFFDEIEDLKFKYAQAIRQKQALETQLAAQLVTSTTPPQ</sequence>
<feature type="region of interest" description="Disordered" evidence="2">
    <location>
        <begin position="1314"/>
        <end position="1334"/>
    </location>
</feature>
<reference evidence="3" key="1">
    <citation type="submission" date="2013-12" db="EMBL/GenBank/DDBJ databases">
        <title>The Genome Sequence of Aphanomyces astaci APO3.</title>
        <authorList>
            <consortium name="The Broad Institute Genomics Platform"/>
            <person name="Russ C."/>
            <person name="Tyler B."/>
            <person name="van West P."/>
            <person name="Dieguez-Uribeondo J."/>
            <person name="Young S.K."/>
            <person name="Zeng Q."/>
            <person name="Gargeya S."/>
            <person name="Fitzgerald M."/>
            <person name="Abouelleil A."/>
            <person name="Alvarado L."/>
            <person name="Chapman S.B."/>
            <person name="Gainer-Dewar J."/>
            <person name="Goldberg J."/>
            <person name="Griggs A."/>
            <person name="Gujja S."/>
            <person name="Hansen M."/>
            <person name="Howarth C."/>
            <person name="Imamovic A."/>
            <person name="Ireland A."/>
            <person name="Larimer J."/>
            <person name="McCowan C."/>
            <person name="Murphy C."/>
            <person name="Pearson M."/>
            <person name="Poon T.W."/>
            <person name="Priest M."/>
            <person name="Roberts A."/>
            <person name="Saif S."/>
            <person name="Shea T."/>
            <person name="Sykes S."/>
            <person name="Wortman J."/>
            <person name="Nusbaum C."/>
            <person name="Birren B."/>
        </authorList>
    </citation>
    <scope>NUCLEOTIDE SEQUENCE [LARGE SCALE GENOMIC DNA]</scope>
    <source>
        <strain evidence="3">APO3</strain>
    </source>
</reference>
<accession>W4GKT4</accession>
<dbReference type="GO" id="GO:0000793">
    <property type="term" value="C:condensed chromosome"/>
    <property type="evidence" value="ECO:0007669"/>
    <property type="project" value="TreeGrafter"/>
</dbReference>
<feature type="coiled-coil region" evidence="1">
    <location>
        <begin position="8"/>
        <end position="35"/>
    </location>
</feature>
<proteinExistence type="predicted"/>
<feature type="coiled-coil region" evidence="1">
    <location>
        <begin position="1494"/>
        <end position="1564"/>
    </location>
</feature>
<dbReference type="GO" id="GO:0000785">
    <property type="term" value="C:chromatin"/>
    <property type="evidence" value="ECO:0007669"/>
    <property type="project" value="TreeGrafter"/>
</dbReference>